<keyword evidence="3" id="KW-1185">Reference proteome</keyword>
<reference evidence="2 3" key="1">
    <citation type="submission" date="2016-12" db="EMBL/GenBank/DDBJ databases">
        <authorList>
            <person name="Song W.-J."/>
            <person name="Kurnit D.M."/>
        </authorList>
    </citation>
    <scope>NUCLEOTIDE SEQUENCE [LARGE SCALE GENOMIC DNA]</scope>
    <source>
        <strain evidence="2 3">STM7296</strain>
    </source>
</reference>
<name>A0A1N7S8M9_9BURK</name>
<sequence length="120" mass="13231">MGAPHRSIALGQALPSRPHTSPTEIQRLVLASFRHIHRIAKHADSAGKYAVAYCIIGSRRRLLLSEYREGLQIACRASNNQTAPTLAPTTLVHSMIHQAKVIFRERSHRNMSLVGAFVAA</sequence>
<protein>
    <submittedName>
        <fullName evidence="2">Uncharacterized protein</fullName>
    </submittedName>
</protein>
<organism evidence="2 3">
    <name type="scientific">Paraburkholderia ribeironis</name>
    <dbReference type="NCBI Taxonomy" id="1247936"/>
    <lineage>
        <taxon>Bacteria</taxon>
        <taxon>Pseudomonadati</taxon>
        <taxon>Pseudomonadota</taxon>
        <taxon>Betaproteobacteria</taxon>
        <taxon>Burkholderiales</taxon>
        <taxon>Burkholderiaceae</taxon>
        <taxon>Paraburkholderia</taxon>
    </lineage>
</organism>
<evidence type="ECO:0000313" key="2">
    <source>
        <dbReference type="EMBL" id="SIT43724.1"/>
    </source>
</evidence>
<evidence type="ECO:0000256" key="1">
    <source>
        <dbReference type="SAM" id="MobiDB-lite"/>
    </source>
</evidence>
<dbReference type="AlphaFoldDB" id="A0A1N7S8M9"/>
<dbReference type="STRING" id="1247936.BN2475_450022"/>
<feature type="region of interest" description="Disordered" evidence="1">
    <location>
        <begin position="1"/>
        <end position="21"/>
    </location>
</feature>
<dbReference type="EMBL" id="CYGX02000045">
    <property type="protein sequence ID" value="SIT43724.1"/>
    <property type="molecule type" value="Genomic_DNA"/>
</dbReference>
<proteinExistence type="predicted"/>
<accession>A0A1N7S8M9</accession>
<dbReference type="Proteomes" id="UP000187012">
    <property type="component" value="Unassembled WGS sequence"/>
</dbReference>
<evidence type="ECO:0000313" key="3">
    <source>
        <dbReference type="Proteomes" id="UP000187012"/>
    </source>
</evidence>
<gene>
    <name evidence="2" type="ORF">BN2475_450022</name>
</gene>